<gene>
    <name evidence="3" type="ORF">HannXRQ_Chr15g0467601</name>
    <name evidence="2" type="ORF">HanXRQr2_Chr15g0675841</name>
</gene>
<feature type="transmembrane region" description="Helical" evidence="1">
    <location>
        <begin position="124"/>
        <end position="144"/>
    </location>
</feature>
<proteinExistence type="predicted"/>
<feature type="transmembrane region" description="Helical" evidence="1">
    <location>
        <begin position="164"/>
        <end position="187"/>
    </location>
</feature>
<keyword evidence="4" id="KW-1185">Reference proteome</keyword>
<feature type="transmembrane region" description="Helical" evidence="1">
    <location>
        <begin position="28"/>
        <end position="50"/>
    </location>
</feature>
<keyword evidence="1" id="KW-0472">Membrane</keyword>
<feature type="transmembrane region" description="Helical" evidence="1">
    <location>
        <begin position="251"/>
        <end position="275"/>
    </location>
</feature>
<dbReference type="EMBL" id="CM007904">
    <property type="protein sequence ID" value="OTF94023.1"/>
    <property type="molecule type" value="Genomic_DNA"/>
</dbReference>
<evidence type="ECO:0000256" key="1">
    <source>
        <dbReference type="SAM" id="Phobius"/>
    </source>
</evidence>
<evidence type="ECO:0000313" key="4">
    <source>
        <dbReference type="Proteomes" id="UP000215914"/>
    </source>
</evidence>
<sequence>MDSPCDYYSLDYYMAEKEKSDKFSEPMVWIRIYIAIASGLCILAMAADLLHGFRNKKFWFPCKYFSLNAASIMVITVAMKLPVDLNSPMPGYLDQVAKVGSLAFMCTLMANLMPSLASMDDKTLLANMIGLCIFVITMIVNICIQIKTGVIIDDNLFYEPTKIYFRFAIIAGVNTVMILLLLIIMIASSITIPTFKEVLESKYRATNKISLTDQRLPDQMSRVEKLRQHVRRYWVIAETGSPQFGMASNPLSTASGVICVMVSVINLGTVFYTVINLHEFVGRLFEGRSPYKWSRTLIIITQYFGVVVGIIAPISRCFSVFSFKLGAKWNKNYFMFLKVEKYWIQKLRVWKQSPIPIPSRNRRSRSLVYNSRNLFLSFSIGFQKVIVILCKLIWLLVTVVPVFVVNCFTSLNTSRTDDIDEDISKYVLQIDNEKELAEKTLKGISKSMNSFISKAEKEQNNNLLELLDKFTEFEGVQIFDTDHVQSLLPAEFVNSWSLPIVTLTCIAVSIPNIHTHVAESMLRGVGEGLSFTHLMEESLNCSSEYVNLRKASMSVWHVVEYICKWLDNPLAKHVFNGKDATEIVKFFSDKAKEIVTEILASNDGEQPENPPNELIAANSMYRITQTILLRFESNTESVTKKQLFSHLESMIADIFCACFTNLPRVITMRCHESVIEKREASVKVAAKLFGKTAKIIEKLEKCDKVPSMDEDKMAYIDEWRVYMKQSIP</sequence>
<reference evidence="2" key="3">
    <citation type="submission" date="2020-06" db="EMBL/GenBank/DDBJ databases">
        <title>Helianthus annuus Genome sequencing and assembly Release 2.</title>
        <authorList>
            <person name="Gouzy J."/>
            <person name="Langlade N."/>
            <person name="Munos S."/>
        </authorList>
    </citation>
    <scope>NUCLEOTIDE SEQUENCE</scope>
    <source>
        <tissue evidence="2">Leaves</tissue>
    </source>
</reference>
<dbReference type="EMBL" id="MNCJ02000330">
    <property type="protein sequence ID" value="KAF5763052.1"/>
    <property type="molecule type" value="Genomic_DNA"/>
</dbReference>
<reference evidence="3" key="2">
    <citation type="submission" date="2017-02" db="EMBL/GenBank/DDBJ databases">
        <title>Sunflower complete genome.</title>
        <authorList>
            <person name="Langlade N."/>
            <person name="Munos S."/>
        </authorList>
    </citation>
    <scope>NUCLEOTIDE SEQUENCE [LARGE SCALE GENOMIC DNA]</scope>
    <source>
        <tissue evidence="3">Leaves</tissue>
    </source>
</reference>
<organism evidence="3 4">
    <name type="scientific">Helianthus annuus</name>
    <name type="common">Common sunflower</name>
    <dbReference type="NCBI Taxonomy" id="4232"/>
    <lineage>
        <taxon>Eukaryota</taxon>
        <taxon>Viridiplantae</taxon>
        <taxon>Streptophyta</taxon>
        <taxon>Embryophyta</taxon>
        <taxon>Tracheophyta</taxon>
        <taxon>Spermatophyta</taxon>
        <taxon>Magnoliopsida</taxon>
        <taxon>eudicotyledons</taxon>
        <taxon>Gunneridae</taxon>
        <taxon>Pentapetalae</taxon>
        <taxon>asterids</taxon>
        <taxon>campanulids</taxon>
        <taxon>Asterales</taxon>
        <taxon>Asteraceae</taxon>
        <taxon>Asteroideae</taxon>
        <taxon>Heliantheae alliance</taxon>
        <taxon>Heliantheae</taxon>
        <taxon>Helianthus</taxon>
    </lineage>
</organism>
<protein>
    <submittedName>
        <fullName evidence="3">Uncharacterized protein</fullName>
    </submittedName>
</protein>
<feature type="transmembrane region" description="Helical" evidence="1">
    <location>
        <begin position="295"/>
        <end position="314"/>
    </location>
</feature>
<feature type="transmembrane region" description="Helical" evidence="1">
    <location>
        <begin position="385"/>
        <end position="405"/>
    </location>
</feature>
<dbReference type="PANTHER" id="PTHR35307:SF8">
    <property type="entry name" value="GUSTATORY RECEPTOR"/>
    <property type="match status" value="1"/>
</dbReference>
<keyword evidence="1" id="KW-0812">Transmembrane</keyword>
<dbReference type="OMA" id="NIHTHVA"/>
<feature type="transmembrane region" description="Helical" evidence="1">
    <location>
        <begin position="62"/>
        <end position="83"/>
    </location>
</feature>
<keyword evidence="1" id="KW-1133">Transmembrane helix</keyword>
<dbReference type="InParanoid" id="A0A251S5H4"/>
<dbReference type="AlphaFoldDB" id="A0A251S5H4"/>
<dbReference type="Gramene" id="mRNA:HanXRQr2_Chr15g0675841">
    <property type="protein sequence ID" value="CDS:HanXRQr2_Chr15g0675841.1"/>
    <property type="gene ID" value="HanXRQr2_Chr15g0675841"/>
</dbReference>
<accession>A0A251S5H4</accession>
<dbReference type="PANTHER" id="PTHR35307">
    <property type="entry name" value="PROTEIN, PUTATIVE-RELATED"/>
    <property type="match status" value="1"/>
</dbReference>
<evidence type="ECO:0000313" key="2">
    <source>
        <dbReference type="EMBL" id="KAF5763052.1"/>
    </source>
</evidence>
<evidence type="ECO:0000313" key="3">
    <source>
        <dbReference type="EMBL" id="OTF94023.1"/>
    </source>
</evidence>
<dbReference type="Proteomes" id="UP000215914">
    <property type="component" value="Chromosome 15"/>
</dbReference>
<name>A0A251S5H4_HELAN</name>
<reference evidence="2 4" key="1">
    <citation type="journal article" date="2017" name="Nature">
        <title>The sunflower genome provides insights into oil metabolism, flowering and Asterid evolution.</title>
        <authorList>
            <person name="Badouin H."/>
            <person name="Gouzy J."/>
            <person name="Grassa C.J."/>
            <person name="Murat F."/>
            <person name="Staton S.E."/>
            <person name="Cottret L."/>
            <person name="Lelandais-Briere C."/>
            <person name="Owens G.L."/>
            <person name="Carrere S."/>
            <person name="Mayjonade B."/>
            <person name="Legrand L."/>
            <person name="Gill N."/>
            <person name="Kane N.C."/>
            <person name="Bowers J.E."/>
            <person name="Hubner S."/>
            <person name="Bellec A."/>
            <person name="Berard A."/>
            <person name="Berges H."/>
            <person name="Blanchet N."/>
            <person name="Boniface M.C."/>
            <person name="Brunel D."/>
            <person name="Catrice O."/>
            <person name="Chaidir N."/>
            <person name="Claudel C."/>
            <person name="Donnadieu C."/>
            <person name="Faraut T."/>
            <person name="Fievet G."/>
            <person name="Helmstetter N."/>
            <person name="King M."/>
            <person name="Knapp S.J."/>
            <person name="Lai Z."/>
            <person name="Le Paslier M.C."/>
            <person name="Lippi Y."/>
            <person name="Lorenzon L."/>
            <person name="Mandel J.R."/>
            <person name="Marage G."/>
            <person name="Marchand G."/>
            <person name="Marquand E."/>
            <person name="Bret-Mestries E."/>
            <person name="Morien E."/>
            <person name="Nambeesan S."/>
            <person name="Nguyen T."/>
            <person name="Pegot-Espagnet P."/>
            <person name="Pouilly N."/>
            <person name="Raftis F."/>
            <person name="Sallet E."/>
            <person name="Schiex T."/>
            <person name="Thomas J."/>
            <person name="Vandecasteele C."/>
            <person name="Vares D."/>
            <person name="Vear F."/>
            <person name="Vautrin S."/>
            <person name="Crespi M."/>
            <person name="Mangin B."/>
            <person name="Burke J.M."/>
            <person name="Salse J."/>
            <person name="Munos S."/>
            <person name="Vincourt P."/>
            <person name="Rieseberg L.H."/>
            <person name="Langlade N.B."/>
        </authorList>
    </citation>
    <scope>NUCLEOTIDE SEQUENCE [LARGE SCALE GENOMIC DNA]</scope>
    <source>
        <strain evidence="4">cv. SF193</strain>
        <tissue evidence="2">Leaves</tissue>
    </source>
</reference>